<dbReference type="EMBL" id="KX670789">
    <property type="protein sequence ID" value="AOZ64881.1"/>
    <property type="molecule type" value="Genomic_DNA"/>
</dbReference>
<reference evidence="1 2" key="1">
    <citation type="submission" date="2016-08" db="EMBL/GenBank/DDBJ databases">
        <authorList>
            <person name="Delwel I.O."/>
            <person name="Rosado J.E."/>
            <person name="Bhuiyan S."/>
            <person name="Layton S.R."/>
            <person name="Benjamin R.C."/>
            <person name="Hughes L.E."/>
            <person name="Garlena R.A."/>
            <person name="Russell D.A."/>
            <person name="Pope W.H."/>
            <person name="Jacobs-Sera D."/>
            <person name="Hendrix R.W."/>
            <person name="Hatfull G.F."/>
        </authorList>
    </citation>
    <scope>NUCLEOTIDE SEQUENCE [LARGE SCALE GENOMIC DNA]</scope>
</reference>
<protein>
    <recommendedName>
        <fullName evidence="3">Tail terminator</fullName>
    </recommendedName>
</protein>
<organism evidence="1 2">
    <name type="scientific">Streptomyces phage OlympicHelado</name>
    <dbReference type="NCBI Taxonomy" id="1897524"/>
    <lineage>
        <taxon>Viruses</taxon>
        <taxon>Duplodnaviria</taxon>
        <taxon>Heunggongvirae</taxon>
        <taxon>Uroviricota</taxon>
        <taxon>Caudoviricetes</taxon>
        <taxon>Rimavirus</taxon>
        <taxon>Rimavirus rima</taxon>
    </lineage>
</organism>
<evidence type="ECO:0000313" key="1">
    <source>
        <dbReference type="EMBL" id="AOZ64881.1"/>
    </source>
</evidence>
<gene>
    <name evidence="1" type="ORF">SEA_OLYMPICHELADO_16</name>
</gene>
<sequence>MLGSKNVYFQPPSNVQMQYPCIVYAQDNAKVEFAGNKPYSYAKRYQVTAISRSPDWDVPDKIALLQLSNLNRIFTADNLHHYVYNLYF</sequence>
<evidence type="ECO:0008006" key="3">
    <source>
        <dbReference type="Google" id="ProtNLM"/>
    </source>
</evidence>
<name>A0A1I9SDF4_9CAUD</name>
<evidence type="ECO:0000313" key="2">
    <source>
        <dbReference type="Proteomes" id="UP000224592"/>
    </source>
</evidence>
<proteinExistence type="predicted"/>
<dbReference type="Proteomes" id="UP000224592">
    <property type="component" value="Segment"/>
</dbReference>
<accession>A0A1I9SDF4</accession>